<dbReference type="GO" id="GO:0008270">
    <property type="term" value="F:zinc ion binding"/>
    <property type="evidence" value="ECO:0007669"/>
    <property type="project" value="InterPro"/>
</dbReference>
<dbReference type="SUPFAM" id="SSF57884">
    <property type="entry name" value="Ada DNA repair protein, N-terminal domain (N-Ada 10)"/>
    <property type="match status" value="1"/>
</dbReference>
<dbReference type="Pfam" id="PF02805">
    <property type="entry name" value="Ada_Zn_binding"/>
    <property type="match status" value="1"/>
</dbReference>
<protein>
    <recommendedName>
        <fullName evidence="14">Regulatory protein of adaptive response</fullName>
    </recommendedName>
</protein>
<dbReference type="SMART" id="SM00342">
    <property type="entry name" value="HTH_ARAC"/>
    <property type="match status" value="1"/>
</dbReference>
<keyword evidence="3 18" id="KW-0808">Transferase</keyword>
<dbReference type="InterPro" id="IPR036217">
    <property type="entry name" value="MethylDNA_cys_MeTrfase_DNAb"/>
</dbReference>
<dbReference type="SUPFAM" id="SSF46689">
    <property type="entry name" value="Homeodomain-like"/>
    <property type="match status" value="1"/>
</dbReference>
<dbReference type="InterPro" id="IPR004026">
    <property type="entry name" value="Ada_DNA_repair_Zn-bd"/>
</dbReference>
<feature type="binding site" evidence="16">
    <location>
        <position position="46"/>
    </location>
    <ligand>
        <name>Zn(2+)</name>
        <dbReference type="ChEBI" id="CHEBI:29105"/>
    </ligand>
</feature>
<keyword evidence="2 18" id="KW-0489">Methyltransferase</keyword>
<keyword evidence="5" id="KW-0227">DNA damage</keyword>
<comment type="similarity">
    <text evidence="13">In the C-terminal section; belongs to the MGMT family.</text>
</comment>
<comment type="cofactor">
    <cofactor evidence="16">
        <name>Zn(2+)</name>
        <dbReference type="ChEBI" id="CHEBI:29105"/>
    </cofactor>
    <text evidence="16">Binds 1 zinc ion per subunit.</text>
</comment>
<comment type="catalytic activity">
    <reaction evidence="12">
        <text>a 6-O-methyl-2'-deoxyguanosine in DNA + L-cysteinyl-[protein] = S-methyl-L-cysteinyl-[protein] + a 2'-deoxyguanosine in DNA</text>
        <dbReference type="Rhea" id="RHEA:24000"/>
        <dbReference type="Rhea" id="RHEA-COMP:10131"/>
        <dbReference type="Rhea" id="RHEA-COMP:10132"/>
        <dbReference type="Rhea" id="RHEA-COMP:11367"/>
        <dbReference type="Rhea" id="RHEA-COMP:11368"/>
        <dbReference type="ChEBI" id="CHEBI:29950"/>
        <dbReference type="ChEBI" id="CHEBI:82612"/>
        <dbReference type="ChEBI" id="CHEBI:85445"/>
        <dbReference type="ChEBI" id="CHEBI:85448"/>
        <dbReference type="EC" id="2.1.1.63"/>
    </reaction>
</comment>
<evidence type="ECO:0000256" key="6">
    <source>
        <dbReference type="ARBA" id="ARBA00022833"/>
    </source>
</evidence>
<evidence type="ECO:0000256" key="12">
    <source>
        <dbReference type="ARBA" id="ARBA00049348"/>
    </source>
</evidence>
<dbReference type="Pfam" id="PF01035">
    <property type="entry name" value="DNA_binding_1"/>
    <property type="match status" value="1"/>
</dbReference>
<dbReference type="Gene3D" id="3.40.10.10">
    <property type="entry name" value="DNA Methylphosphotriester Repair Domain"/>
    <property type="match status" value="1"/>
</dbReference>
<dbReference type="Gene3D" id="3.30.160.70">
    <property type="entry name" value="Methylated DNA-protein cysteine methyltransferase domain"/>
    <property type="match status" value="1"/>
</dbReference>
<dbReference type="Gene3D" id="1.10.10.60">
    <property type="entry name" value="Homeodomain-like"/>
    <property type="match status" value="1"/>
</dbReference>
<dbReference type="EMBL" id="MRWE01000026">
    <property type="protein sequence ID" value="ORJ24624.1"/>
    <property type="molecule type" value="Genomic_DNA"/>
</dbReference>
<feature type="binding site" evidence="16">
    <location>
        <position position="76"/>
    </location>
    <ligand>
        <name>Zn(2+)</name>
        <dbReference type="ChEBI" id="CHEBI:29105"/>
    </ligand>
</feature>
<keyword evidence="7" id="KW-0805">Transcription regulation</keyword>
<keyword evidence="10" id="KW-0804">Transcription</keyword>
<dbReference type="InterPro" id="IPR009057">
    <property type="entry name" value="Homeodomain-like_sf"/>
</dbReference>
<feature type="binding site" evidence="16">
    <location>
        <position position="73"/>
    </location>
    <ligand>
        <name>Zn(2+)</name>
        <dbReference type="ChEBI" id="CHEBI:29105"/>
    </ligand>
</feature>
<keyword evidence="11" id="KW-0234">DNA repair</keyword>
<keyword evidence="6 16" id="KW-0862">Zinc</keyword>
<keyword evidence="19" id="KW-1185">Reference proteome</keyword>
<dbReference type="GO" id="GO:0006307">
    <property type="term" value="P:DNA alkylation repair"/>
    <property type="evidence" value="ECO:0007669"/>
    <property type="project" value="UniProtKB-ARBA"/>
</dbReference>
<evidence type="ECO:0000256" key="3">
    <source>
        <dbReference type="ARBA" id="ARBA00022679"/>
    </source>
</evidence>
<dbReference type="FunFam" id="3.40.10.10:FF:000001">
    <property type="entry name" value="DNA-3-methyladenine glycosylase 2"/>
    <property type="match status" value="1"/>
</dbReference>
<dbReference type="InterPro" id="IPR001497">
    <property type="entry name" value="MethylDNA_cys_MeTrfase_AS"/>
</dbReference>
<dbReference type="PIRSF" id="PIRSF000409">
    <property type="entry name" value="Ada"/>
    <property type="match status" value="1"/>
</dbReference>
<evidence type="ECO:0000256" key="9">
    <source>
        <dbReference type="ARBA" id="ARBA00023159"/>
    </source>
</evidence>
<dbReference type="InterPro" id="IPR016221">
    <property type="entry name" value="Bifunct_regulatory_prot_Ada"/>
</dbReference>
<evidence type="ECO:0000313" key="19">
    <source>
        <dbReference type="Proteomes" id="UP000192536"/>
    </source>
</evidence>
<feature type="active site" description="Nucleophile; methyl group acceptor from methylphosphotriester" evidence="15">
    <location>
        <position position="42"/>
    </location>
</feature>
<dbReference type="GO" id="GO:0003908">
    <property type="term" value="F:methylated-DNA-[protein]-cysteine S-methyltransferase activity"/>
    <property type="evidence" value="ECO:0007669"/>
    <property type="project" value="UniProtKB-EC"/>
</dbReference>
<evidence type="ECO:0000259" key="17">
    <source>
        <dbReference type="PROSITE" id="PS01124"/>
    </source>
</evidence>
<dbReference type="NCBIfam" id="NF011964">
    <property type="entry name" value="PRK15435.1"/>
    <property type="match status" value="1"/>
</dbReference>
<proteinExistence type="inferred from homology"/>
<dbReference type="SUPFAM" id="SSF46767">
    <property type="entry name" value="Methylated DNA-protein cysteine methyltransferase, C-terminal domain"/>
    <property type="match status" value="1"/>
</dbReference>
<comment type="caution">
    <text evidence="18">The sequence shown here is derived from an EMBL/GenBank/DDBJ whole genome shotgun (WGS) entry which is preliminary data.</text>
</comment>
<reference evidence="18 19" key="1">
    <citation type="journal article" date="2017" name="Int. J. Syst. Evol. Microbiol.">
        <title>Rouxiella badensis sp. nov. and Rouxiella silvae sp. nov. isolated from peat bog soil in Germany and emendation of the genus description.</title>
        <authorList>
            <person name="Le Fleche-Mateos A."/>
            <person name="Kugler J.H."/>
            <person name="Hansen S.H."/>
            <person name="Syldatk C."/>
            <person name="Hausmann R."/>
            <person name="Lomprez F."/>
            <person name="Vandenbogaert M."/>
            <person name="Manuguerra J.C."/>
            <person name="Grimont P.A."/>
        </authorList>
    </citation>
    <scope>NUCLEOTIDE SEQUENCE [LARGE SCALE GENOMIC DNA]</scope>
    <source>
        <strain evidence="18 19">DSM 100043</strain>
    </source>
</reference>
<dbReference type="RefSeq" id="WP_084912867.1">
    <property type="nucleotide sequence ID" value="NZ_MRWE01000026.1"/>
</dbReference>
<name>A0A1X0WCW1_9GAMM</name>
<evidence type="ECO:0000256" key="13">
    <source>
        <dbReference type="ARBA" id="ARBA00060908"/>
    </source>
</evidence>
<keyword evidence="8" id="KW-0238">DNA-binding</keyword>
<dbReference type="GO" id="GO:0003700">
    <property type="term" value="F:DNA-binding transcription factor activity"/>
    <property type="evidence" value="ECO:0007669"/>
    <property type="project" value="InterPro"/>
</dbReference>
<dbReference type="PROSITE" id="PS00374">
    <property type="entry name" value="MGMT"/>
    <property type="match status" value="1"/>
</dbReference>
<evidence type="ECO:0000256" key="2">
    <source>
        <dbReference type="ARBA" id="ARBA00022603"/>
    </source>
</evidence>
<evidence type="ECO:0000313" key="18">
    <source>
        <dbReference type="EMBL" id="ORJ24624.1"/>
    </source>
</evidence>
<feature type="active site" description="Nucleophile; methyl group acceptor from either O6-methylguanine or O4-methylthymine" evidence="15">
    <location>
        <position position="326"/>
    </location>
</feature>
<dbReference type="InterPro" id="IPR036631">
    <property type="entry name" value="MGMT_N_sf"/>
</dbReference>
<evidence type="ECO:0000256" key="11">
    <source>
        <dbReference type="ARBA" id="ARBA00023204"/>
    </source>
</evidence>
<evidence type="ECO:0000256" key="8">
    <source>
        <dbReference type="ARBA" id="ARBA00023125"/>
    </source>
</evidence>
<dbReference type="InterPro" id="IPR014048">
    <property type="entry name" value="MethylDNA_cys_MeTrfase_DNA-bd"/>
</dbReference>
<evidence type="ECO:0000256" key="1">
    <source>
        <dbReference type="ARBA" id="ARBA00001286"/>
    </source>
</evidence>
<keyword evidence="4 16" id="KW-0479">Metal-binding</keyword>
<dbReference type="Pfam" id="PF12833">
    <property type="entry name" value="HTH_18"/>
    <property type="match status" value="1"/>
</dbReference>
<dbReference type="SUPFAM" id="SSF53155">
    <property type="entry name" value="Methylated DNA-protein cysteine methyltransferase domain"/>
    <property type="match status" value="1"/>
</dbReference>
<dbReference type="GO" id="GO:0032259">
    <property type="term" value="P:methylation"/>
    <property type="evidence" value="ECO:0007669"/>
    <property type="project" value="UniProtKB-KW"/>
</dbReference>
<feature type="domain" description="HTH araC/xylS-type" evidence="17">
    <location>
        <begin position="92"/>
        <end position="188"/>
    </location>
</feature>
<comment type="catalytic activity">
    <reaction evidence="1">
        <text>a 4-O-methyl-thymidine in DNA + L-cysteinyl-[protein] = a thymidine in DNA + S-methyl-L-cysteinyl-[protein]</text>
        <dbReference type="Rhea" id="RHEA:53428"/>
        <dbReference type="Rhea" id="RHEA-COMP:10131"/>
        <dbReference type="Rhea" id="RHEA-COMP:10132"/>
        <dbReference type="Rhea" id="RHEA-COMP:13555"/>
        <dbReference type="Rhea" id="RHEA-COMP:13556"/>
        <dbReference type="ChEBI" id="CHEBI:29950"/>
        <dbReference type="ChEBI" id="CHEBI:82612"/>
        <dbReference type="ChEBI" id="CHEBI:137386"/>
        <dbReference type="ChEBI" id="CHEBI:137387"/>
        <dbReference type="EC" id="2.1.1.63"/>
    </reaction>
</comment>
<evidence type="ECO:0000256" key="16">
    <source>
        <dbReference type="PIRSR" id="PIRSR000409-3"/>
    </source>
</evidence>
<evidence type="ECO:0000256" key="14">
    <source>
        <dbReference type="ARBA" id="ARBA00078299"/>
    </source>
</evidence>
<keyword evidence="9" id="KW-0010">Activator</keyword>
<evidence type="ECO:0000256" key="15">
    <source>
        <dbReference type="PIRSR" id="PIRSR000409-1"/>
    </source>
</evidence>
<dbReference type="GO" id="GO:0043565">
    <property type="term" value="F:sequence-specific DNA binding"/>
    <property type="evidence" value="ECO:0007669"/>
    <property type="project" value="InterPro"/>
</dbReference>
<evidence type="ECO:0000256" key="10">
    <source>
        <dbReference type="ARBA" id="ARBA00023163"/>
    </source>
</evidence>
<evidence type="ECO:0000256" key="5">
    <source>
        <dbReference type="ARBA" id="ARBA00022763"/>
    </source>
</evidence>
<dbReference type="PANTHER" id="PTHR10815">
    <property type="entry name" value="METHYLATED-DNA--PROTEIN-CYSTEINE METHYLTRANSFERASE"/>
    <property type="match status" value="1"/>
</dbReference>
<dbReference type="InterPro" id="IPR036388">
    <property type="entry name" value="WH-like_DNA-bd_sf"/>
</dbReference>
<dbReference type="Gene3D" id="1.10.10.10">
    <property type="entry name" value="Winged helix-like DNA-binding domain superfamily/Winged helix DNA-binding domain"/>
    <property type="match status" value="1"/>
</dbReference>
<dbReference type="AlphaFoldDB" id="A0A1X0WCW1"/>
<dbReference type="PROSITE" id="PS01124">
    <property type="entry name" value="HTH_ARAC_FAMILY_2"/>
    <property type="match status" value="1"/>
</dbReference>
<evidence type="ECO:0000256" key="4">
    <source>
        <dbReference type="ARBA" id="ARBA00022723"/>
    </source>
</evidence>
<feature type="binding site" evidence="16">
    <location>
        <position position="42"/>
    </location>
    <ligand>
        <name>Zn(2+)</name>
        <dbReference type="ChEBI" id="CHEBI:29105"/>
    </ligand>
</feature>
<organism evidence="18 19">
    <name type="scientific">Rouxiella badensis</name>
    <dbReference type="NCBI Taxonomy" id="1646377"/>
    <lineage>
        <taxon>Bacteria</taxon>
        <taxon>Pseudomonadati</taxon>
        <taxon>Pseudomonadota</taxon>
        <taxon>Gammaproteobacteria</taxon>
        <taxon>Enterobacterales</taxon>
        <taxon>Yersiniaceae</taxon>
        <taxon>Rouxiella</taxon>
    </lineage>
</organism>
<dbReference type="NCBIfam" id="TIGR00589">
    <property type="entry name" value="ogt"/>
    <property type="match status" value="1"/>
</dbReference>
<gene>
    <name evidence="18" type="ORF">BS640_15290</name>
</gene>
<dbReference type="InterPro" id="IPR035451">
    <property type="entry name" value="Ada-like_dom_sf"/>
</dbReference>
<sequence>MKRDDKNIRLADADACWQAIVGRDAAADGQFVYAVRTTGIYCAPSCPSRQPNRENVEFFAAAKQAEAAGYRPCKRCRQGRISLRQQHIQQVEQACRLLESSEKTPTLEALAREVGLSAYHFHRVFKSHTGLTPRAYAVAKRQQRVREKLVETQSVTSAILEAGYASNGNFYASSGASLGMTPSAYRAGGKGTAVWFAVGRCSLGDILVAESPRGICAILLGDNPQRLVESLQDNFPHATLLGNDEDFEKRIATVVGFVDSPQSELALPLDIRGTAFQQRVWHALRAIPVGETLSYSEVAEKIGSPRAVRAVAGACAANLLAVAIPCHRVVKNNGNISGYRWGVERKKRLLEKEQRPERLKTR</sequence>
<dbReference type="Proteomes" id="UP000192536">
    <property type="component" value="Unassembled WGS sequence"/>
</dbReference>
<dbReference type="PANTHER" id="PTHR10815:SF14">
    <property type="entry name" value="BIFUNCTIONAL TRANSCRIPTIONAL ACTIVATOR_DNA REPAIR ENZYME ADA"/>
    <property type="match status" value="1"/>
</dbReference>
<accession>A0A1X0WCW1</accession>
<evidence type="ECO:0000256" key="7">
    <source>
        <dbReference type="ARBA" id="ARBA00023015"/>
    </source>
</evidence>
<dbReference type="STRING" id="1646377.BS640_15290"/>
<dbReference type="CDD" id="cd06445">
    <property type="entry name" value="ATase"/>
    <property type="match status" value="1"/>
</dbReference>
<dbReference type="FunFam" id="1.10.10.10:FF:000410">
    <property type="entry name" value="ADA regulatory protein, putative"/>
    <property type="match status" value="1"/>
</dbReference>
<dbReference type="InterPro" id="IPR018060">
    <property type="entry name" value="HTH_AraC"/>
</dbReference>